<protein>
    <submittedName>
        <fullName evidence="2">LooS10</fullName>
    </submittedName>
</protein>
<dbReference type="EMBL" id="MT371051">
    <property type="protein sequence ID" value="QJU69500.1"/>
    <property type="molecule type" value="Genomic_DNA"/>
</dbReference>
<dbReference type="CDD" id="cd02440">
    <property type="entry name" value="AdoMet_MTases"/>
    <property type="match status" value="1"/>
</dbReference>
<dbReference type="InterPro" id="IPR029063">
    <property type="entry name" value="SAM-dependent_MTases_sf"/>
</dbReference>
<sequence length="245" mass="26867">MYGKSMAEIYDLVYRSRGKDFHGEAKLILDIVRSRQPVTESLLDVACGTAEHLSHLRKHVPDVMGVEISPSMLAVARSKLTDVPLHQGDMRDFDLGRGFDAVTCLFSSVAYMRSVDELNVAVGRMSDHLNPGGVIVIDPWWFPENFLDGYIAGDTVRGDSLAVARVARSTREGNATRVEAHYLVADPSGIHHFTDTQSITLFEKKDYLAALEVVGCQAAYLEGALSARGLFVGVRQTPTPEALTD</sequence>
<dbReference type="AlphaFoldDB" id="A0A6M5K9G4"/>
<name>A0A6M5K9G4_9ACTN</name>
<dbReference type="Gene3D" id="3.40.50.150">
    <property type="entry name" value="Vaccinia Virus protein VP39"/>
    <property type="match status" value="1"/>
</dbReference>
<dbReference type="InterPro" id="IPR041698">
    <property type="entry name" value="Methyltransf_25"/>
</dbReference>
<dbReference type="PANTHER" id="PTHR43591:SF110">
    <property type="entry name" value="RHODANESE DOMAIN-CONTAINING PROTEIN"/>
    <property type="match status" value="1"/>
</dbReference>
<accession>A0A6M5K9G4</accession>
<dbReference type="Gene3D" id="2.20.130.10">
    <property type="entry name" value="CAC2371-like domains"/>
    <property type="match status" value="1"/>
</dbReference>
<organism evidence="2">
    <name type="scientific">Nocardiopsis flavescens</name>
    <dbReference type="NCBI Taxonomy" id="758803"/>
    <lineage>
        <taxon>Bacteria</taxon>
        <taxon>Bacillati</taxon>
        <taxon>Actinomycetota</taxon>
        <taxon>Actinomycetes</taxon>
        <taxon>Streptosporangiales</taxon>
        <taxon>Nocardiopsidaceae</taxon>
        <taxon>Nocardiopsis</taxon>
    </lineage>
</organism>
<dbReference type="SUPFAM" id="SSF53335">
    <property type="entry name" value="S-adenosyl-L-methionine-dependent methyltransferases"/>
    <property type="match status" value="1"/>
</dbReference>
<dbReference type="PANTHER" id="PTHR43591">
    <property type="entry name" value="METHYLTRANSFERASE"/>
    <property type="match status" value="1"/>
</dbReference>
<dbReference type="Pfam" id="PF13649">
    <property type="entry name" value="Methyltransf_25"/>
    <property type="match status" value="1"/>
</dbReference>
<reference evidence="2" key="1">
    <citation type="submission" date="2020-04" db="EMBL/GenBank/DDBJ databases">
        <title>Discovery, Biosynthesis and Heterologous Production of Loongmycin A, a Potent Anti-Cancer indolocarbazole alkaloid.</title>
        <authorList>
            <person name="Yang C."/>
            <person name="Zhang B."/>
            <person name="Xue W."/>
            <person name="Li W."/>
            <person name="Xu Z."/>
            <person name="Shi J."/>
            <person name="Shen Y."/>
            <person name="Jiao R."/>
            <person name="Tan R."/>
            <person name="Ge H."/>
        </authorList>
    </citation>
    <scope>NUCLEOTIDE SEQUENCE</scope>
    <source>
        <strain evidence="2">NA01583</strain>
    </source>
</reference>
<evidence type="ECO:0000259" key="1">
    <source>
        <dbReference type="Pfam" id="PF13649"/>
    </source>
</evidence>
<feature type="domain" description="Methyltransferase" evidence="1">
    <location>
        <begin position="43"/>
        <end position="133"/>
    </location>
</feature>
<evidence type="ECO:0000313" key="2">
    <source>
        <dbReference type="EMBL" id="QJU69500.1"/>
    </source>
</evidence>
<proteinExistence type="predicted"/>